<evidence type="ECO:0000313" key="2">
    <source>
        <dbReference type="Proteomes" id="UP000030653"/>
    </source>
</evidence>
<proteinExistence type="predicted"/>
<accession>M5GDB1</accession>
<name>M5GDB1_DACPD</name>
<protein>
    <submittedName>
        <fullName evidence="1">Uncharacterized protein</fullName>
    </submittedName>
</protein>
<organism evidence="1 2">
    <name type="scientific">Dacryopinax primogenitus (strain DJM 731)</name>
    <name type="common">Brown rot fungus</name>
    <dbReference type="NCBI Taxonomy" id="1858805"/>
    <lineage>
        <taxon>Eukaryota</taxon>
        <taxon>Fungi</taxon>
        <taxon>Dikarya</taxon>
        <taxon>Basidiomycota</taxon>
        <taxon>Agaricomycotina</taxon>
        <taxon>Dacrymycetes</taxon>
        <taxon>Dacrymycetales</taxon>
        <taxon>Dacrymycetaceae</taxon>
        <taxon>Dacryopinax</taxon>
    </lineage>
</organism>
<evidence type="ECO:0000313" key="1">
    <source>
        <dbReference type="EMBL" id="EJU02218.1"/>
    </source>
</evidence>
<sequence length="126" mass="14633">MDALIRLGTTLRSNSLPLKKVYRNAQHDWVDFIDHRSGDWEWNAAKRGDVNCVMPKLVKLRDFIQVWLDEWMKKPTIETSVLTFLPCCLCLAGIQTRFAVTVGHPDNIQLLTKAKLFDWYASRLVE</sequence>
<reference evidence="1 2" key="1">
    <citation type="journal article" date="2012" name="Science">
        <title>The Paleozoic origin of enzymatic lignin decomposition reconstructed from 31 fungal genomes.</title>
        <authorList>
            <person name="Floudas D."/>
            <person name="Binder M."/>
            <person name="Riley R."/>
            <person name="Barry K."/>
            <person name="Blanchette R.A."/>
            <person name="Henrissat B."/>
            <person name="Martinez A.T."/>
            <person name="Otillar R."/>
            <person name="Spatafora J.W."/>
            <person name="Yadav J.S."/>
            <person name="Aerts A."/>
            <person name="Benoit I."/>
            <person name="Boyd A."/>
            <person name="Carlson A."/>
            <person name="Copeland A."/>
            <person name="Coutinho P.M."/>
            <person name="de Vries R.P."/>
            <person name="Ferreira P."/>
            <person name="Findley K."/>
            <person name="Foster B."/>
            <person name="Gaskell J."/>
            <person name="Glotzer D."/>
            <person name="Gorecki P."/>
            <person name="Heitman J."/>
            <person name="Hesse C."/>
            <person name="Hori C."/>
            <person name="Igarashi K."/>
            <person name="Jurgens J.A."/>
            <person name="Kallen N."/>
            <person name="Kersten P."/>
            <person name="Kohler A."/>
            <person name="Kuees U."/>
            <person name="Kumar T.K.A."/>
            <person name="Kuo A."/>
            <person name="LaButti K."/>
            <person name="Larrondo L.F."/>
            <person name="Lindquist E."/>
            <person name="Ling A."/>
            <person name="Lombard V."/>
            <person name="Lucas S."/>
            <person name="Lundell T."/>
            <person name="Martin R."/>
            <person name="McLaughlin D.J."/>
            <person name="Morgenstern I."/>
            <person name="Morin E."/>
            <person name="Murat C."/>
            <person name="Nagy L.G."/>
            <person name="Nolan M."/>
            <person name="Ohm R.A."/>
            <person name="Patyshakuliyeva A."/>
            <person name="Rokas A."/>
            <person name="Ruiz-Duenas F.J."/>
            <person name="Sabat G."/>
            <person name="Salamov A."/>
            <person name="Samejima M."/>
            <person name="Schmutz J."/>
            <person name="Slot J.C."/>
            <person name="St John F."/>
            <person name="Stenlid J."/>
            <person name="Sun H."/>
            <person name="Sun S."/>
            <person name="Syed K."/>
            <person name="Tsang A."/>
            <person name="Wiebenga A."/>
            <person name="Young D."/>
            <person name="Pisabarro A."/>
            <person name="Eastwood D.C."/>
            <person name="Martin F."/>
            <person name="Cullen D."/>
            <person name="Grigoriev I.V."/>
            <person name="Hibbett D.S."/>
        </authorList>
    </citation>
    <scope>NUCLEOTIDE SEQUENCE [LARGE SCALE GENOMIC DNA]</scope>
    <source>
        <strain evidence="1 2">DJM-731 SS1</strain>
    </source>
</reference>
<dbReference type="Proteomes" id="UP000030653">
    <property type="component" value="Unassembled WGS sequence"/>
</dbReference>
<dbReference type="GeneID" id="63685165"/>
<dbReference type="EMBL" id="JH795862">
    <property type="protein sequence ID" value="EJU02218.1"/>
    <property type="molecule type" value="Genomic_DNA"/>
</dbReference>
<gene>
    <name evidence="1" type="ORF">DACRYDRAFT_115963</name>
</gene>
<dbReference type="AlphaFoldDB" id="M5GDB1"/>
<dbReference type="RefSeq" id="XP_040629115.1">
    <property type="nucleotide sequence ID" value="XM_040770103.1"/>
</dbReference>
<dbReference type="HOGENOM" id="CLU_1981538_0_0_1"/>
<keyword evidence="2" id="KW-1185">Reference proteome</keyword>